<evidence type="ECO:0000256" key="1">
    <source>
        <dbReference type="SAM" id="MobiDB-lite"/>
    </source>
</evidence>
<dbReference type="Proteomes" id="UP001301769">
    <property type="component" value="Unassembled WGS sequence"/>
</dbReference>
<feature type="region of interest" description="Disordered" evidence="1">
    <location>
        <begin position="312"/>
        <end position="347"/>
    </location>
</feature>
<gene>
    <name evidence="2" type="ORF">QBC37DRAFT_378051</name>
</gene>
<protein>
    <submittedName>
        <fullName evidence="2">Uncharacterized protein</fullName>
    </submittedName>
</protein>
<comment type="caution">
    <text evidence="2">The sequence shown here is derived from an EMBL/GenBank/DDBJ whole genome shotgun (WGS) entry which is preliminary data.</text>
</comment>
<dbReference type="AlphaFoldDB" id="A0AAN6XZE4"/>
<dbReference type="EMBL" id="MU858205">
    <property type="protein sequence ID" value="KAK4209426.1"/>
    <property type="molecule type" value="Genomic_DNA"/>
</dbReference>
<evidence type="ECO:0000313" key="3">
    <source>
        <dbReference type="Proteomes" id="UP001301769"/>
    </source>
</evidence>
<proteinExistence type="predicted"/>
<organism evidence="2 3">
    <name type="scientific">Rhypophila decipiens</name>
    <dbReference type="NCBI Taxonomy" id="261697"/>
    <lineage>
        <taxon>Eukaryota</taxon>
        <taxon>Fungi</taxon>
        <taxon>Dikarya</taxon>
        <taxon>Ascomycota</taxon>
        <taxon>Pezizomycotina</taxon>
        <taxon>Sordariomycetes</taxon>
        <taxon>Sordariomycetidae</taxon>
        <taxon>Sordariales</taxon>
        <taxon>Naviculisporaceae</taxon>
        <taxon>Rhypophila</taxon>
    </lineage>
</organism>
<evidence type="ECO:0000313" key="2">
    <source>
        <dbReference type="EMBL" id="KAK4209426.1"/>
    </source>
</evidence>
<keyword evidence="3" id="KW-1185">Reference proteome</keyword>
<accession>A0AAN6XZE4</accession>
<reference evidence="2" key="1">
    <citation type="journal article" date="2023" name="Mol. Phylogenet. Evol.">
        <title>Genome-scale phylogeny and comparative genomics of the fungal order Sordariales.</title>
        <authorList>
            <person name="Hensen N."/>
            <person name="Bonometti L."/>
            <person name="Westerberg I."/>
            <person name="Brannstrom I.O."/>
            <person name="Guillou S."/>
            <person name="Cros-Aarteil S."/>
            <person name="Calhoun S."/>
            <person name="Haridas S."/>
            <person name="Kuo A."/>
            <person name="Mondo S."/>
            <person name="Pangilinan J."/>
            <person name="Riley R."/>
            <person name="LaButti K."/>
            <person name="Andreopoulos B."/>
            <person name="Lipzen A."/>
            <person name="Chen C."/>
            <person name="Yan M."/>
            <person name="Daum C."/>
            <person name="Ng V."/>
            <person name="Clum A."/>
            <person name="Steindorff A."/>
            <person name="Ohm R.A."/>
            <person name="Martin F."/>
            <person name="Silar P."/>
            <person name="Natvig D.O."/>
            <person name="Lalanne C."/>
            <person name="Gautier V."/>
            <person name="Ament-Velasquez S.L."/>
            <person name="Kruys A."/>
            <person name="Hutchinson M.I."/>
            <person name="Powell A.J."/>
            <person name="Barry K."/>
            <person name="Miller A.N."/>
            <person name="Grigoriev I.V."/>
            <person name="Debuchy R."/>
            <person name="Gladieux P."/>
            <person name="Hiltunen Thoren M."/>
            <person name="Johannesson H."/>
        </authorList>
    </citation>
    <scope>NUCLEOTIDE SEQUENCE</scope>
    <source>
        <strain evidence="2">PSN293</strain>
    </source>
</reference>
<sequence length="388" mass="42541">MDSLQILVVESPFANMTSLYEVDHDADVLLIVPPFAQSSPNSTTPGLRLKVSSKHLTLSSKPFKNKLQFKKSSQIQSDGRVHISLTPGFDPKAVTVVLNAVHGRGSKVPKNADLDTLAKIAFFVDKFQFYESLEIYADRWISTLWKSTSASVDELSEKALTQWIYISHVFKQAEIFKQTTRQIALVASGPINTHGLPIRDKIIKHIDAQRQEIVGKSLHIIHSAVQDLLNETASKCDTHLCDNFLLGDLIKTLHRSGHTSIWPEPAKPFTGASYAGIVKAIGGTSIQLDRFRLGASLWDNSAARKTNGVIANRKRKSPNAGVGKPITPDSSPEPVSRTGLNGTSGLPRIDNGHDCAARRVFARLDGIEDLEDGVKGLNLESSLGYQLY</sequence>
<reference evidence="2" key="2">
    <citation type="submission" date="2023-05" db="EMBL/GenBank/DDBJ databases">
        <authorList>
            <consortium name="Lawrence Berkeley National Laboratory"/>
            <person name="Steindorff A."/>
            <person name="Hensen N."/>
            <person name="Bonometti L."/>
            <person name="Westerberg I."/>
            <person name="Brannstrom I.O."/>
            <person name="Guillou S."/>
            <person name="Cros-Aarteil S."/>
            <person name="Calhoun S."/>
            <person name="Haridas S."/>
            <person name="Kuo A."/>
            <person name="Mondo S."/>
            <person name="Pangilinan J."/>
            <person name="Riley R."/>
            <person name="Labutti K."/>
            <person name="Andreopoulos B."/>
            <person name="Lipzen A."/>
            <person name="Chen C."/>
            <person name="Yanf M."/>
            <person name="Daum C."/>
            <person name="Ng V."/>
            <person name="Clum A."/>
            <person name="Ohm R."/>
            <person name="Martin F."/>
            <person name="Silar P."/>
            <person name="Natvig D."/>
            <person name="Lalanne C."/>
            <person name="Gautier V."/>
            <person name="Ament-Velasquez S.L."/>
            <person name="Kruys A."/>
            <person name="Hutchinson M.I."/>
            <person name="Powell A.J."/>
            <person name="Barry K."/>
            <person name="Miller A.N."/>
            <person name="Grigoriev I.V."/>
            <person name="Debuchy R."/>
            <person name="Gladieux P."/>
            <person name="Thoren M.H."/>
            <person name="Johannesson H."/>
        </authorList>
    </citation>
    <scope>NUCLEOTIDE SEQUENCE</scope>
    <source>
        <strain evidence="2">PSN293</strain>
    </source>
</reference>
<name>A0AAN6XZE4_9PEZI</name>